<reference evidence="2" key="1">
    <citation type="journal article" date="2023" name="Front. Plant Sci.">
        <title>Chromosomal-level genome assembly of Melastoma candidum provides insights into trichome evolution.</title>
        <authorList>
            <person name="Zhong Y."/>
            <person name="Wu W."/>
            <person name="Sun C."/>
            <person name="Zou P."/>
            <person name="Liu Y."/>
            <person name="Dai S."/>
            <person name="Zhou R."/>
        </authorList>
    </citation>
    <scope>NUCLEOTIDE SEQUENCE [LARGE SCALE GENOMIC DNA]</scope>
</reference>
<proteinExistence type="predicted"/>
<dbReference type="EMBL" id="CM042890">
    <property type="protein sequence ID" value="KAI4310381.1"/>
    <property type="molecule type" value="Genomic_DNA"/>
</dbReference>
<evidence type="ECO:0000313" key="1">
    <source>
        <dbReference type="EMBL" id="KAI4310381.1"/>
    </source>
</evidence>
<comment type="caution">
    <text evidence="1">The sequence shown here is derived from an EMBL/GenBank/DDBJ whole genome shotgun (WGS) entry which is preliminary data.</text>
</comment>
<dbReference type="Proteomes" id="UP001057402">
    <property type="component" value="Chromosome 11"/>
</dbReference>
<protein>
    <submittedName>
        <fullName evidence="1">Uncharacterized protein</fullName>
    </submittedName>
</protein>
<accession>A0ACB9LGF5</accession>
<organism evidence="1 2">
    <name type="scientific">Melastoma candidum</name>
    <dbReference type="NCBI Taxonomy" id="119954"/>
    <lineage>
        <taxon>Eukaryota</taxon>
        <taxon>Viridiplantae</taxon>
        <taxon>Streptophyta</taxon>
        <taxon>Embryophyta</taxon>
        <taxon>Tracheophyta</taxon>
        <taxon>Spermatophyta</taxon>
        <taxon>Magnoliopsida</taxon>
        <taxon>eudicotyledons</taxon>
        <taxon>Gunneridae</taxon>
        <taxon>Pentapetalae</taxon>
        <taxon>rosids</taxon>
        <taxon>malvids</taxon>
        <taxon>Myrtales</taxon>
        <taxon>Melastomataceae</taxon>
        <taxon>Melastomatoideae</taxon>
        <taxon>Melastomateae</taxon>
        <taxon>Melastoma</taxon>
    </lineage>
</organism>
<sequence>MPLTERSHPRQKNKATHLGKKQRNQLQQFALPHSQEHASLTTQSTGISRNIFTSNSGNKREGMKLYNHGGQDSRRVSKCGNATKSSTQNNHPEKQINLFLGHDISKTPR</sequence>
<keyword evidence="2" id="KW-1185">Reference proteome</keyword>
<gene>
    <name evidence="1" type="ORF">MLD38_035363</name>
</gene>
<name>A0ACB9LGF5_9MYRT</name>
<evidence type="ECO:0000313" key="2">
    <source>
        <dbReference type="Proteomes" id="UP001057402"/>
    </source>
</evidence>